<dbReference type="Proteomes" id="UP001168478">
    <property type="component" value="Unassembled WGS sequence"/>
</dbReference>
<dbReference type="InterPro" id="IPR010921">
    <property type="entry name" value="Trp_repressor/repl_initiator"/>
</dbReference>
<protein>
    <submittedName>
        <fullName evidence="3">DUF4406 domain-containing protein</fullName>
    </submittedName>
</protein>
<reference evidence="3" key="2">
    <citation type="submission" date="2023-08" db="EMBL/GenBank/DDBJ databases">
        <title>Identification and characterization of horizontal gene transfer across gut microbiota members of farm animals based on homology search.</title>
        <authorList>
            <person name="Schwarzerova J."/>
            <person name="Nykrynova M."/>
            <person name="Jureckova K."/>
            <person name="Cejkova D."/>
            <person name="Rychlik I."/>
        </authorList>
    </citation>
    <scope>NUCLEOTIDE SEQUENCE</scope>
    <source>
        <strain evidence="3">ET15</strain>
        <strain evidence="2">ET37</strain>
    </source>
</reference>
<dbReference type="Pfam" id="PF08299">
    <property type="entry name" value="Bac_DnaA_C"/>
    <property type="match status" value="1"/>
</dbReference>
<gene>
    <name evidence="2" type="ORF">QVN81_06805</name>
    <name evidence="3" type="ORF">QVN84_11995</name>
</gene>
<dbReference type="Pfam" id="PF14359">
    <property type="entry name" value="DUF4406"/>
    <property type="match status" value="1"/>
</dbReference>
<dbReference type="GO" id="GO:0006275">
    <property type="term" value="P:regulation of DNA replication"/>
    <property type="evidence" value="ECO:0007669"/>
    <property type="project" value="InterPro"/>
</dbReference>
<dbReference type="Gene3D" id="1.10.1750.10">
    <property type="match status" value="1"/>
</dbReference>
<name>A0AAW7JTD1_9BACT</name>
<dbReference type="Gene3D" id="3.40.50.10400">
    <property type="entry name" value="Hypothetical protein PA1492"/>
    <property type="match status" value="1"/>
</dbReference>
<comment type="caution">
    <text evidence="3">The sequence shown here is derived from an EMBL/GenBank/DDBJ whole genome shotgun (WGS) entry which is preliminary data.</text>
</comment>
<dbReference type="SMART" id="SM00760">
    <property type="entry name" value="Bac_DnaA_C"/>
    <property type="match status" value="1"/>
</dbReference>
<evidence type="ECO:0000313" key="5">
    <source>
        <dbReference type="Proteomes" id="UP001168478"/>
    </source>
</evidence>
<evidence type="ECO:0000313" key="2">
    <source>
        <dbReference type="EMBL" id="MDN0022734.1"/>
    </source>
</evidence>
<evidence type="ECO:0000259" key="1">
    <source>
        <dbReference type="SMART" id="SM00760"/>
    </source>
</evidence>
<dbReference type="GO" id="GO:0006270">
    <property type="term" value="P:DNA replication initiation"/>
    <property type="evidence" value="ECO:0007669"/>
    <property type="project" value="InterPro"/>
</dbReference>
<dbReference type="EMBL" id="JAUEIF010000014">
    <property type="protein sequence ID" value="MDN0026230.1"/>
    <property type="molecule type" value="Genomic_DNA"/>
</dbReference>
<dbReference type="Proteomes" id="UP001167831">
    <property type="component" value="Unassembled WGS sequence"/>
</dbReference>
<dbReference type="InterPro" id="IPR025518">
    <property type="entry name" value="DUF4406"/>
</dbReference>
<dbReference type="RefSeq" id="WP_289825246.1">
    <property type="nucleotide sequence ID" value="NZ_JAUEIF010000014.1"/>
</dbReference>
<accession>A0AAW7JTD1</accession>
<proteinExistence type="predicted"/>
<dbReference type="GO" id="GO:0043565">
    <property type="term" value="F:sequence-specific DNA binding"/>
    <property type="evidence" value="ECO:0007669"/>
    <property type="project" value="InterPro"/>
</dbReference>
<dbReference type="AlphaFoldDB" id="A0AAW7JTD1"/>
<dbReference type="GO" id="GO:0005524">
    <property type="term" value="F:ATP binding"/>
    <property type="evidence" value="ECO:0007669"/>
    <property type="project" value="InterPro"/>
</dbReference>
<organism evidence="3 5">
    <name type="scientific">Leyella lascolaii</name>
    <dbReference type="NCBI Taxonomy" id="1776379"/>
    <lineage>
        <taxon>Bacteria</taxon>
        <taxon>Pseudomonadati</taxon>
        <taxon>Bacteroidota</taxon>
        <taxon>Bacteroidia</taxon>
        <taxon>Bacteroidales</taxon>
        <taxon>Prevotellaceae</taxon>
        <taxon>Leyella</taxon>
    </lineage>
</organism>
<feature type="domain" description="Chromosomal replication initiator DnaA C-terminal" evidence="1">
    <location>
        <begin position="107"/>
        <end position="174"/>
    </location>
</feature>
<dbReference type="InterPro" id="IPR013159">
    <property type="entry name" value="DnaA_C"/>
</dbReference>
<dbReference type="EMBL" id="JAUEIE010000005">
    <property type="protein sequence ID" value="MDN0022734.1"/>
    <property type="molecule type" value="Genomic_DNA"/>
</dbReference>
<keyword evidence="4" id="KW-1185">Reference proteome</keyword>
<dbReference type="SUPFAM" id="SSF48295">
    <property type="entry name" value="TrpR-like"/>
    <property type="match status" value="1"/>
</dbReference>
<reference evidence="3" key="1">
    <citation type="submission" date="2023-06" db="EMBL/GenBank/DDBJ databases">
        <authorList>
            <person name="Zeman M."/>
            <person name="Kubasova T."/>
            <person name="Jahodarova E."/>
            <person name="Nykrynova M."/>
            <person name="Rychlik I."/>
        </authorList>
    </citation>
    <scope>NUCLEOTIDE SEQUENCE</scope>
    <source>
        <strain evidence="3">ET15</strain>
        <strain evidence="2">ET37</strain>
    </source>
</reference>
<sequence length="202" mass="23780">MRIYISGKISGLPYKEAEQRFEDAEALLTELGFEVINPLKNGLATHDEWIKHLCKDIEMLHSCDAIYMMDNWTTSTGASIEFDFANRTGKDVLFESNIIILNDEYKAILRIQNAIHEVTGLRFNQYITKSRKRDGVFARMIFVYHCRKRKMKLTQIAKYVRRDHSSMLHLLRKYDDDFKYNPQFRDMATRVNNILNKTNETA</sequence>
<dbReference type="SUPFAM" id="SSF52309">
    <property type="entry name" value="N-(deoxy)ribosyltransferase-like"/>
    <property type="match status" value="1"/>
</dbReference>
<evidence type="ECO:0000313" key="3">
    <source>
        <dbReference type="EMBL" id="MDN0026230.1"/>
    </source>
</evidence>
<evidence type="ECO:0000313" key="4">
    <source>
        <dbReference type="Proteomes" id="UP001167831"/>
    </source>
</evidence>